<dbReference type="InterPro" id="IPR050179">
    <property type="entry name" value="Trans_hexapeptide_repeat"/>
</dbReference>
<keyword evidence="2" id="KW-0808">Transferase</keyword>
<evidence type="ECO:0000256" key="3">
    <source>
        <dbReference type="ARBA" id="ARBA00022737"/>
    </source>
</evidence>
<accession>A0ABS8Q0I5</accession>
<evidence type="ECO:0000313" key="7">
    <source>
        <dbReference type="Proteomes" id="UP001179361"/>
    </source>
</evidence>
<evidence type="ECO:0000256" key="4">
    <source>
        <dbReference type="ARBA" id="ARBA00023315"/>
    </source>
</evidence>
<dbReference type="SUPFAM" id="SSF51161">
    <property type="entry name" value="Trimeric LpxA-like enzymes"/>
    <property type="match status" value="1"/>
</dbReference>
<gene>
    <name evidence="6" type="ORF">LQ564_02915</name>
</gene>
<name>A0ABS8Q0I5_9BURK</name>
<dbReference type="InterPro" id="IPR056729">
    <property type="entry name" value="GMPPB_C"/>
</dbReference>
<dbReference type="Pfam" id="PF25087">
    <property type="entry name" value="GMPPB_C"/>
    <property type="match status" value="1"/>
</dbReference>
<dbReference type="InterPro" id="IPR018357">
    <property type="entry name" value="Hexapep_transf_CS"/>
</dbReference>
<dbReference type="InterPro" id="IPR011004">
    <property type="entry name" value="Trimer_LpxA-like_sf"/>
</dbReference>
<dbReference type="PANTHER" id="PTHR43300">
    <property type="entry name" value="ACETYLTRANSFERASE"/>
    <property type="match status" value="1"/>
</dbReference>
<feature type="domain" description="Mannose-1-phosphate guanyltransferase C-terminal" evidence="5">
    <location>
        <begin position="92"/>
        <end position="180"/>
    </location>
</feature>
<dbReference type="RefSeq" id="WP_231056575.1">
    <property type="nucleotide sequence ID" value="NZ_JAJNOC010000001.1"/>
</dbReference>
<organism evidence="6 7">
    <name type="scientific">Massilia phyllostachyos</name>
    <dbReference type="NCBI Taxonomy" id="2898585"/>
    <lineage>
        <taxon>Bacteria</taxon>
        <taxon>Pseudomonadati</taxon>
        <taxon>Pseudomonadota</taxon>
        <taxon>Betaproteobacteria</taxon>
        <taxon>Burkholderiales</taxon>
        <taxon>Oxalobacteraceae</taxon>
        <taxon>Telluria group</taxon>
        <taxon>Massilia</taxon>
    </lineage>
</organism>
<keyword evidence="4" id="KW-0012">Acyltransferase</keyword>
<comment type="similarity">
    <text evidence="1">Belongs to the transferase hexapeptide repeat family.</text>
</comment>
<evidence type="ECO:0000256" key="2">
    <source>
        <dbReference type="ARBA" id="ARBA00022679"/>
    </source>
</evidence>
<dbReference type="Proteomes" id="UP001179361">
    <property type="component" value="Unassembled WGS sequence"/>
</dbReference>
<keyword evidence="7" id="KW-1185">Reference proteome</keyword>
<dbReference type="EMBL" id="JAJNOC010000001">
    <property type="protein sequence ID" value="MCD2515260.1"/>
    <property type="molecule type" value="Genomic_DNA"/>
</dbReference>
<evidence type="ECO:0000256" key="1">
    <source>
        <dbReference type="ARBA" id="ARBA00007274"/>
    </source>
</evidence>
<proteinExistence type="inferred from homology"/>
<protein>
    <recommendedName>
        <fullName evidence="5">Mannose-1-phosphate guanyltransferase C-terminal domain-containing protein</fullName>
    </recommendedName>
</protein>
<comment type="caution">
    <text evidence="6">The sequence shown here is derived from an EMBL/GenBank/DDBJ whole genome shotgun (WGS) entry which is preliminary data.</text>
</comment>
<dbReference type="PROSITE" id="PS00101">
    <property type="entry name" value="HEXAPEP_TRANSFERASES"/>
    <property type="match status" value="1"/>
</dbReference>
<reference evidence="6" key="1">
    <citation type="submission" date="2021-11" db="EMBL/GenBank/DDBJ databases">
        <title>The complete genome of Massilia sp sp. G4R7.</title>
        <authorList>
            <person name="Liu L."/>
            <person name="Yue J."/>
            <person name="Yuan J."/>
            <person name="Yang F."/>
            <person name="Li L."/>
        </authorList>
    </citation>
    <scope>NUCLEOTIDE SEQUENCE</scope>
    <source>
        <strain evidence="6">G4R7</strain>
    </source>
</reference>
<sequence length="207" mass="21334">MSCKFVVGTGAALDWAMGAWREAAPELELVPLAMTSIADAAEVEALLAGRALAGATAFVTFDALHLNFARLERMGAFRMHGLRMPPLVCRGAIISDSAKISENSYVGPGAIVGQGVKVGFNTVIGAGARIGHGASIGNSCWIEDGVVVGRAVKLGAHVTLGGGVVVANEVEIGKLCVVDKPMRVDADIAARTFIQASHANPMVIVGE</sequence>
<evidence type="ECO:0000313" key="6">
    <source>
        <dbReference type="EMBL" id="MCD2515260.1"/>
    </source>
</evidence>
<dbReference type="PANTHER" id="PTHR43300:SF7">
    <property type="entry name" value="UDP-N-ACETYLBACILLOSAMINE N-ACETYLTRANSFERASE"/>
    <property type="match status" value="1"/>
</dbReference>
<keyword evidence="3" id="KW-0677">Repeat</keyword>
<dbReference type="Gene3D" id="2.160.10.10">
    <property type="entry name" value="Hexapeptide repeat proteins"/>
    <property type="match status" value="1"/>
</dbReference>
<evidence type="ECO:0000259" key="5">
    <source>
        <dbReference type="Pfam" id="PF25087"/>
    </source>
</evidence>